<evidence type="ECO:0000259" key="8">
    <source>
        <dbReference type="PROSITE" id="PS50923"/>
    </source>
</evidence>
<dbReference type="CDD" id="cd00033">
    <property type="entry name" value="CCP"/>
    <property type="match status" value="6"/>
</dbReference>
<evidence type="ECO:0000256" key="1">
    <source>
        <dbReference type="ARBA" id="ARBA00022659"/>
    </source>
</evidence>
<evidence type="ECO:0000313" key="10">
    <source>
        <dbReference type="RefSeq" id="XP_031422726.1"/>
    </source>
</evidence>
<evidence type="ECO:0000256" key="6">
    <source>
        <dbReference type="PROSITE-ProRule" id="PRU00302"/>
    </source>
</evidence>
<feature type="domain" description="Sushi" evidence="8">
    <location>
        <begin position="207"/>
        <end position="264"/>
    </location>
</feature>
<dbReference type="PANTHER" id="PTHR46393:SF7">
    <property type="entry name" value="COMPLEMENT C2"/>
    <property type="match status" value="1"/>
</dbReference>
<reference evidence="10 11" key="1">
    <citation type="submission" date="2025-04" db="UniProtKB">
        <authorList>
            <consortium name="RefSeq"/>
        </authorList>
    </citation>
    <scope>IDENTIFICATION</scope>
</reference>
<feature type="signal peptide" evidence="7">
    <location>
        <begin position="1"/>
        <end position="23"/>
    </location>
</feature>
<dbReference type="Gene3D" id="2.10.70.10">
    <property type="entry name" value="Complement Module, domain 1"/>
    <property type="match status" value="6"/>
</dbReference>
<evidence type="ECO:0000256" key="7">
    <source>
        <dbReference type="SAM" id="SignalP"/>
    </source>
</evidence>
<dbReference type="InterPro" id="IPR035976">
    <property type="entry name" value="Sushi/SCR/CCP_sf"/>
</dbReference>
<evidence type="ECO:0000313" key="9">
    <source>
        <dbReference type="Proteomes" id="UP000515152"/>
    </source>
</evidence>
<feature type="domain" description="Sushi" evidence="8">
    <location>
        <begin position="23"/>
        <end position="87"/>
    </location>
</feature>
<organism evidence="9 11">
    <name type="scientific">Clupea harengus</name>
    <name type="common">Atlantic herring</name>
    <dbReference type="NCBI Taxonomy" id="7950"/>
    <lineage>
        <taxon>Eukaryota</taxon>
        <taxon>Metazoa</taxon>
        <taxon>Chordata</taxon>
        <taxon>Craniata</taxon>
        <taxon>Vertebrata</taxon>
        <taxon>Euteleostomi</taxon>
        <taxon>Actinopterygii</taxon>
        <taxon>Neopterygii</taxon>
        <taxon>Teleostei</taxon>
        <taxon>Clupei</taxon>
        <taxon>Clupeiformes</taxon>
        <taxon>Clupeoidei</taxon>
        <taxon>Clupeidae</taxon>
        <taxon>Clupea</taxon>
    </lineage>
</organism>
<gene>
    <name evidence="10 11" type="primary">LOC105912070</name>
</gene>
<dbReference type="PANTHER" id="PTHR46393">
    <property type="entry name" value="SUSHI DOMAIN-CONTAINING PROTEIN"/>
    <property type="match status" value="1"/>
</dbReference>
<evidence type="ECO:0000256" key="4">
    <source>
        <dbReference type="ARBA" id="ARBA00023157"/>
    </source>
</evidence>
<dbReference type="RefSeq" id="XP_031422727.1">
    <property type="nucleotide sequence ID" value="XM_031566867.2"/>
</dbReference>
<keyword evidence="5" id="KW-0325">Glycoprotein</keyword>
<feature type="domain" description="Sushi" evidence="8">
    <location>
        <begin position="145"/>
        <end position="206"/>
    </location>
</feature>
<comment type="caution">
    <text evidence="6">Lacks conserved residue(s) required for the propagation of feature annotation.</text>
</comment>
<feature type="domain" description="Sushi" evidence="8">
    <location>
        <begin position="325"/>
        <end position="384"/>
    </location>
</feature>
<dbReference type="KEGG" id="char:105912070"/>
<protein>
    <submittedName>
        <fullName evidence="10">Complement receptor type 2-like isoform X1</fullName>
    </submittedName>
    <submittedName>
        <fullName evidence="11">Complement receptor type 2-like isoform X2</fullName>
    </submittedName>
</protein>
<sequence length="387" mass="42490">MAKFLRILSTLPLLALLFQISESTCPVPSSKTQRLVQVEGSSPADAYENGVTLTVSCPEGHRLNGTDGTVTCTANNQWRPYWPKCVLVKCPLLVVPNGELSSRHQRAGSNITVTCREGFILSGPGTLTCQNNGSWTQTTPSCDPGCSPPQRREGLQLRERYLEQKTFLLGASVSYRCSPGYVHSAGSPVSHCTQTGWRTPTLRCERRSCGSAGEIPNGRYIYAEGVQFGDHISAICNEGYYIIGEDTRACTSSGWDGQDPVCESVQCPPPPQVRGAEISGSIDEPHRYGHSLRYHCLHGYLVGEREIHCTKSGTWSAPPPRCTDVTCQQPALRFGSRTWNYKLNYSPDERVSLACDRGYRMVGASTLTCGIDGQWNPPVPRCYRSSK</sequence>
<dbReference type="RefSeq" id="XP_031422726.1">
    <property type="nucleotide sequence ID" value="XM_031566866.2"/>
</dbReference>
<keyword evidence="4 6" id="KW-1015">Disulfide bond</keyword>
<evidence type="ECO:0000256" key="3">
    <source>
        <dbReference type="ARBA" id="ARBA00022737"/>
    </source>
</evidence>
<dbReference type="OrthoDB" id="6127264at2759"/>
<evidence type="ECO:0000256" key="2">
    <source>
        <dbReference type="ARBA" id="ARBA00022729"/>
    </source>
</evidence>
<feature type="disulfide bond" evidence="6">
    <location>
        <begin position="115"/>
        <end position="142"/>
    </location>
</feature>
<dbReference type="PROSITE" id="PS50923">
    <property type="entry name" value="SUSHI"/>
    <property type="match status" value="6"/>
</dbReference>
<dbReference type="InterPro" id="IPR000436">
    <property type="entry name" value="Sushi_SCR_CCP_dom"/>
</dbReference>
<feature type="disulfide bond" evidence="6">
    <location>
        <begin position="177"/>
        <end position="204"/>
    </location>
</feature>
<dbReference type="AlphaFoldDB" id="A0A6P8FHM6"/>
<dbReference type="GeneID" id="105912070"/>
<keyword evidence="2 7" id="KW-0732">Signal</keyword>
<feature type="disulfide bond" evidence="6">
    <location>
        <begin position="355"/>
        <end position="382"/>
    </location>
</feature>
<keyword evidence="3" id="KW-0677">Repeat</keyword>
<accession>A0A6P8FHM6</accession>
<proteinExistence type="predicted"/>
<keyword evidence="9" id="KW-1185">Reference proteome</keyword>
<dbReference type="SMART" id="SM00032">
    <property type="entry name" value="CCP"/>
    <property type="match status" value="6"/>
</dbReference>
<feature type="domain" description="Sushi" evidence="8">
    <location>
        <begin position="265"/>
        <end position="324"/>
    </location>
</feature>
<evidence type="ECO:0000313" key="11">
    <source>
        <dbReference type="RefSeq" id="XP_031422727.1"/>
    </source>
</evidence>
<dbReference type="Pfam" id="PF00084">
    <property type="entry name" value="Sushi"/>
    <property type="match status" value="6"/>
</dbReference>
<dbReference type="SUPFAM" id="SSF57535">
    <property type="entry name" value="Complement control module/SCR domain"/>
    <property type="match status" value="6"/>
</dbReference>
<dbReference type="Proteomes" id="UP000515152">
    <property type="component" value="Chromosome 4"/>
</dbReference>
<name>A0A6P8FHM6_CLUHA</name>
<keyword evidence="1 6" id="KW-0768">Sushi</keyword>
<feature type="domain" description="Sushi" evidence="8">
    <location>
        <begin position="88"/>
        <end position="144"/>
    </location>
</feature>
<evidence type="ECO:0000256" key="5">
    <source>
        <dbReference type="ARBA" id="ARBA00023180"/>
    </source>
</evidence>
<feature type="chain" id="PRO_5044652833" evidence="7">
    <location>
        <begin position="24"/>
        <end position="387"/>
    </location>
</feature>